<reference evidence="2" key="2">
    <citation type="submission" date="2018-05" db="EMBL/GenBank/DDBJ databases">
        <title>OgluRS3 (Oryza glumaepatula Reference Sequence Version 3).</title>
        <authorList>
            <person name="Zhang J."/>
            <person name="Kudrna D."/>
            <person name="Lee S."/>
            <person name="Talag J."/>
            <person name="Welchert J."/>
            <person name="Wing R.A."/>
        </authorList>
    </citation>
    <scope>NUCLEOTIDE SEQUENCE [LARGE SCALE GENOMIC DNA]</scope>
</reference>
<reference evidence="2" key="1">
    <citation type="submission" date="2015-04" db="UniProtKB">
        <authorList>
            <consortium name="EnsemblPlants"/>
        </authorList>
    </citation>
    <scope>IDENTIFICATION</scope>
</reference>
<evidence type="ECO:0000256" key="1">
    <source>
        <dbReference type="SAM" id="MobiDB-lite"/>
    </source>
</evidence>
<proteinExistence type="predicted"/>
<sequence length="188" mass="20205">MEVMVAASSSDAPPAQAPALLVHIETDMHGWECGTLAQYQGGLGTAPDPMREKPGPDGGDLPPPLPPRALPAAPSPTASDCSCAVPHHERRRPPWLPTAGSDSDNDFPWASTGISDMKQIVHSCHHGPSEGAKYILENHLRCLTKPSMPPYLQITTSGIIARAEYKCIAMYRPQRSLLFSPTLPDPNI</sequence>
<dbReference type="AlphaFoldDB" id="A0A0E0AHE0"/>
<evidence type="ECO:0000313" key="2">
    <source>
        <dbReference type="EnsemblPlants" id="OGLUM07G07240.1"/>
    </source>
</evidence>
<dbReference type="EnsemblPlants" id="OGLUM07G07240.1">
    <property type="protein sequence ID" value="OGLUM07G07240.1"/>
    <property type="gene ID" value="OGLUM07G07240"/>
</dbReference>
<protein>
    <submittedName>
        <fullName evidence="2">Uncharacterized protein</fullName>
    </submittedName>
</protein>
<name>A0A0E0AHE0_9ORYZ</name>
<keyword evidence="3" id="KW-1185">Reference proteome</keyword>
<evidence type="ECO:0000313" key="3">
    <source>
        <dbReference type="Proteomes" id="UP000026961"/>
    </source>
</evidence>
<dbReference type="HOGENOM" id="CLU_1443146_0_0_1"/>
<dbReference type="Proteomes" id="UP000026961">
    <property type="component" value="Chromosome 7"/>
</dbReference>
<organism evidence="2">
    <name type="scientific">Oryza glumipatula</name>
    <dbReference type="NCBI Taxonomy" id="40148"/>
    <lineage>
        <taxon>Eukaryota</taxon>
        <taxon>Viridiplantae</taxon>
        <taxon>Streptophyta</taxon>
        <taxon>Embryophyta</taxon>
        <taxon>Tracheophyta</taxon>
        <taxon>Spermatophyta</taxon>
        <taxon>Magnoliopsida</taxon>
        <taxon>Liliopsida</taxon>
        <taxon>Poales</taxon>
        <taxon>Poaceae</taxon>
        <taxon>BOP clade</taxon>
        <taxon>Oryzoideae</taxon>
        <taxon>Oryzeae</taxon>
        <taxon>Oryzinae</taxon>
        <taxon>Oryza</taxon>
    </lineage>
</organism>
<feature type="region of interest" description="Disordered" evidence="1">
    <location>
        <begin position="39"/>
        <end position="106"/>
    </location>
</feature>
<dbReference type="Gramene" id="OGLUM07G07240.1">
    <property type="protein sequence ID" value="OGLUM07G07240.1"/>
    <property type="gene ID" value="OGLUM07G07240"/>
</dbReference>
<accession>A0A0E0AHE0</accession>